<dbReference type="InterPro" id="IPR049625">
    <property type="entry name" value="Glyco_transf_61_cat"/>
</dbReference>
<dbReference type="PANTHER" id="PTHR20961">
    <property type="entry name" value="GLYCOSYLTRANSFERASE"/>
    <property type="match status" value="1"/>
</dbReference>
<evidence type="ECO:0000256" key="3">
    <source>
        <dbReference type="ARBA" id="ARBA00023180"/>
    </source>
</evidence>
<dbReference type="Gene3D" id="2.80.10.50">
    <property type="match status" value="1"/>
</dbReference>
<evidence type="ECO:0000313" key="6">
    <source>
        <dbReference type="Proteomes" id="UP000721844"/>
    </source>
</evidence>
<evidence type="ECO:0000259" key="4">
    <source>
        <dbReference type="Pfam" id="PF04577"/>
    </source>
</evidence>
<dbReference type="AlphaFoldDB" id="A0A964E6B6"/>
<sequence>MYKDFENLIYLEKPQKTEALRLSHKRNGYLVSLLENSVEFRTDIDGSKTSFNVISLNEKEIAIRSNEFHVCADRNGTITIASPWIRGWEKFTLVKRQGAFDLAEKRLLYPFPPRKTRRALKITSREKYGERSLILNNVRVTATDWSVLCNNGTVLTPNAVHLQRGHHRDVIIHQQPDSLKLNKACLIGGYYNYYHHLADYMINVFSVRSWIDQDLPLLTIKTENAFQKEIALAFDLDRQIIEMDHLSCRRIDNLLVPEKAIITNGIVRNPATVRKCVEYLKNKFGNSVKRNRRIFISREVSRTRRAINEDQAIAIAERFGFEKAILEGMSFAEQVRLFSEAEAVIGLHGAGFTNLIFAQQNCLVVEFMPTSDWMPDFFFNLAAGLGHRFQRILAKGSFQSTTIEIDLKALLTVLQQNLGPVGKGP</sequence>
<gene>
    <name evidence="5" type="ORF">ACELLULO517_21610</name>
</gene>
<dbReference type="InterPro" id="IPR007657">
    <property type="entry name" value="Glycosyltransferase_61"/>
</dbReference>
<feature type="domain" description="Glycosyltransferase 61 catalytic" evidence="4">
    <location>
        <begin position="193"/>
        <end position="365"/>
    </location>
</feature>
<dbReference type="Pfam" id="PF04577">
    <property type="entry name" value="Glyco_transf_61"/>
    <property type="match status" value="1"/>
</dbReference>
<name>A0A964E6B6_9PROT</name>
<dbReference type="EMBL" id="JAESVA010000009">
    <property type="protein sequence ID" value="MCB8882858.1"/>
    <property type="molecule type" value="Genomic_DNA"/>
</dbReference>
<keyword evidence="6" id="KW-1185">Reference proteome</keyword>
<keyword evidence="3" id="KW-0325">Glycoprotein</keyword>
<evidence type="ECO:0000256" key="1">
    <source>
        <dbReference type="ARBA" id="ARBA00022676"/>
    </source>
</evidence>
<accession>A0A964E6B6</accession>
<evidence type="ECO:0000256" key="2">
    <source>
        <dbReference type="ARBA" id="ARBA00022679"/>
    </source>
</evidence>
<protein>
    <submittedName>
        <fullName evidence="5">Glycosyltransferase family 61 protein</fullName>
    </submittedName>
</protein>
<dbReference type="GO" id="GO:0016757">
    <property type="term" value="F:glycosyltransferase activity"/>
    <property type="evidence" value="ECO:0007669"/>
    <property type="project" value="UniProtKB-KW"/>
</dbReference>
<reference evidence="5 6" key="1">
    <citation type="journal article" date="2021" name="Microorganisms">
        <title>Acidisoma silvae sp. nov. and Acidisomacellulosilytica sp. nov., Two Acidophilic Bacteria Isolated from Decaying Wood, Hydrolyzing Cellulose and Producing Poly-3-hydroxybutyrate.</title>
        <authorList>
            <person name="Mieszkin S."/>
            <person name="Pouder E."/>
            <person name="Uroz S."/>
            <person name="Simon-Colin C."/>
            <person name="Alain K."/>
        </authorList>
    </citation>
    <scope>NUCLEOTIDE SEQUENCE [LARGE SCALE GENOMIC DNA]</scope>
    <source>
        <strain evidence="5 6">HW T5.17</strain>
    </source>
</reference>
<comment type="caution">
    <text evidence="5">The sequence shown here is derived from an EMBL/GenBank/DDBJ whole genome shotgun (WGS) entry which is preliminary data.</text>
</comment>
<proteinExistence type="predicted"/>
<organism evidence="5 6">
    <name type="scientific">Acidisoma cellulosilyticum</name>
    <dbReference type="NCBI Taxonomy" id="2802395"/>
    <lineage>
        <taxon>Bacteria</taxon>
        <taxon>Pseudomonadati</taxon>
        <taxon>Pseudomonadota</taxon>
        <taxon>Alphaproteobacteria</taxon>
        <taxon>Acetobacterales</taxon>
        <taxon>Acidocellaceae</taxon>
        <taxon>Acidisoma</taxon>
    </lineage>
</organism>
<evidence type="ECO:0000313" key="5">
    <source>
        <dbReference type="EMBL" id="MCB8882858.1"/>
    </source>
</evidence>
<dbReference type="Proteomes" id="UP000721844">
    <property type="component" value="Unassembled WGS sequence"/>
</dbReference>
<dbReference type="RefSeq" id="WP_227309510.1">
    <property type="nucleotide sequence ID" value="NZ_JAESVA010000009.1"/>
</dbReference>
<keyword evidence="2" id="KW-0808">Transferase</keyword>
<keyword evidence="1" id="KW-0328">Glycosyltransferase</keyword>